<name>A0ABS3KLM0_9PROT</name>
<accession>A0ABS3KLM0</accession>
<evidence type="ECO:0000313" key="3">
    <source>
        <dbReference type="EMBL" id="MBO1078376.1"/>
    </source>
</evidence>
<dbReference type="Pfam" id="PF02627">
    <property type="entry name" value="CMD"/>
    <property type="match status" value="1"/>
</dbReference>
<dbReference type="InterPro" id="IPR003779">
    <property type="entry name" value="CMD-like"/>
</dbReference>
<sequence>MPRIPLPSPEEMTPEQRRVHDSVVAGPRGQVIGPLRAVIHSPELAARWSALGEFLRFGTCLPKRLNELAIIVTGRRWTAQIEWWVHARAAAEAGLPADAIAAIREGQAPTFADPADAEVYEFARQLQQSGTVEDAAYGAVVARWGARGAVELAGVIGYYTMVSMTLNVHGIPLPDGVESPLRPLAAEGLTPLPPARQSVGAAE</sequence>
<protein>
    <submittedName>
        <fullName evidence="3">Carboxymuconolactone decarboxylase family protein</fullName>
    </submittedName>
</protein>
<organism evidence="3 4">
    <name type="scientific">Roseomonas haemaphysalidis</name>
    <dbReference type="NCBI Taxonomy" id="2768162"/>
    <lineage>
        <taxon>Bacteria</taxon>
        <taxon>Pseudomonadati</taxon>
        <taxon>Pseudomonadota</taxon>
        <taxon>Alphaproteobacteria</taxon>
        <taxon>Acetobacterales</taxon>
        <taxon>Roseomonadaceae</taxon>
        <taxon>Roseomonas</taxon>
    </lineage>
</organism>
<dbReference type="PANTHER" id="PTHR34846">
    <property type="entry name" value="4-CARBOXYMUCONOLACTONE DECARBOXYLASE FAMILY PROTEIN (AFU_ORTHOLOGUE AFUA_6G11590)"/>
    <property type="match status" value="1"/>
</dbReference>
<dbReference type="PANTHER" id="PTHR34846:SF11">
    <property type="entry name" value="4-CARBOXYMUCONOLACTONE DECARBOXYLASE FAMILY PROTEIN (AFU_ORTHOLOGUE AFUA_6G11590)"/>
    <property type="match status" value="1"/>
</dbReference>
<dbReference type="Gene3D" id="1.20.1290.10">
    <property type="entry name" value="AhpD-like"/>
    <property type="match status" value="1"/>
</dbReference>
<dbReference type="EMBL" id="JACTNG010000002">
    <property type="protein sequence ID" value="MBO1078376.1"/>
    <property type="molecule type" value="Genomic_DNA"/>
</dbReference>
<evidence type="ECO:0000259" key="2">
    <source>
        <dbReference type="Pfam" id="PF02627"/>
    </source>
</evidence>
<feature type="region of interest" description="Disordered" evidence="1">
    <location>
        <begin position="184"/>
        <end position="203"/>
    </location>
</feature>
<dbReference type="RefSeq" id="WP_207415802.1">
    <property type="nucleotide sequence ID" value="NZ_CP061178.1"/>
</dbReference>
<dbReference type="SUPFAM" id="SSF69118">
    <property type="entry name" value="AhpD-like"/>
    <property type="match status" value="1"/>
</dbReference>
<evidence type="ECO:0000313" key="4">
    <source>
        <dbReference type="Proteomes" id="UP001518989"/>
    </source>
</evidence>
<keyword evidence="4" id="KW-1185">Reference proteome</keyword>
<gene>
    <name evidence="3" type="ORF">IAI61_04990</name>
</gene>
<dbReference type="Proteomes" id="UP001518989">
    <property type="component" value="Unassembled WGS sequence"/>
</dbReference>
<feature type="domain" description="Carboxymuconolactone decarboxylase-like" evidence="2">
    <location>
        <begin position="42"/>
        <end position="124"/>
    </location>
</feature>
<comment type="caution">
    <text evidence="3">The sequence shown here is derived from an EMBL/GenBank/DDBJ whole genome shotgun (WGS) entry which is preliminary data.</text>
</comment>
<reference evidence="3 4" key="1">
    <citation type="submission" date="2020-09" db="EMBL/GenBank/DDBJ databases">
        <title>Roseomonas.</title>
        <authorList>
            <person name="Zhu W."/>
        </authorList>
    </citation>
    <scope>NUCLEOTIDE SEQUENCE [LARGE SCALE GENOMIC DNA]</scope>
    <source>
        <strain evidence="3 4">573</strain>
    </source>
</reference>
<dbReference type="InterPro" id="IPR029032">
    <property type="entry name" value="AhpD-like"/>
</dbReference>
<evidence type="ECO:0000256" key="1">
    <source>
        <dbReference type="SAM" id="MobiDB-lite"/>
    </source>
</evidence>
<proteinExistence type="predicted"/>